<dbReference type="GO" id="GO:0009252">
    <property type="term" value="P:peptidoglycan biosynthetic process"/>
    <property type="evidence" value="ECO:0007669"/>
    <property type="project" value="UniProtKB-UniPathway"/>
</dbReference>
<evidence type="ECO:0000256" key="1">
    <source>
        <dbReference type="ARBA" id="ARBA00004752"/>
    </source>
</evidence>
<dbReference type="InterPro" id="IPR045380">
    <property type="entry name" value="LD_TPept_scaffold_dom"/>
</dbReference>
<dbReference type="Pfam" id="PF20142">
    <property type="entry name" value="Scaffold"/>
    <property type="match status" value="1"/>
</dbReference>
<dbReference type="AlphaFoldDB" id="A0A1W1BYL9"/>
<dbReference type="InterPro" id="IPR038063">
    <property type="entry name" value="Transpep_catalytic_dom"/>
</dbReference>
<dbReference type="InterPro" id="IPR005490">
    <property type="entry name" value="LD_TPept_cat_dom"/>
</dbReference>
<keyword evidence="5" id="KW-0961">Cell wall biogenesis/degradation</keyword>
<dbReference type="CDD" id="cd16913">
    <property type="entry name" value="YkuD_like"/>
    <property type="match status" value="1"/>
</dbReference>
<dbReference type="EMBL" id="FPHN01000092">
    <property type="protein sequence ID" value="SFV58542.1"/>
    <property type="molecule type" value="Genomic_DNA"/>
</dbReference>
<evidence type="ECO:0000256" key="4">
    <source>
        <dbReference type="ARBA" id="ARBA00022984"/>
    </source>
</evidence>
<evidence type="ECO:0000313" key="7">
    <source>
        <dbReference type="EMBL" id="SFV58542.1"/>
    </source>
</evidence>
<dbReference type="GO" id="GO:0071555">
    <property type="term" value="P:cell wall organization"/>
    <property type="evidence" value="ECO:0007669"/>
    <property type="project" value="UniProtKB-KW"/>
</dbReference>
<dbReference type="GO" id="GO:0016740">
    <property type="term" value="F:transferase activity"/>
    <property type="evidence" value="ECO:0007669"/>
    <property type="project" value="UniProtKB-KW"/>
</dbReference>
<keyword evidence="4" id="KW-0573">Peptidoglycan synthesis</keyword>
<protein>
    <submittedName>
        <fullName evidence="7">Peptidoglycan-binding domain 1</fullName>
    </submittedName>
</protein>
<dbReference type="Gene3D" id="2.40.440.10">
    <property type="entry name" value="L,D-transpeptidase catalytic domain-like"/>
    <property type="match status" value="1"/>
</dbReference>
<evidence type="ECO:0000256" key="3">
    <source>
        <dbReference type="ARBA" id="ARBA00022960"/>
    </source>
</evidence>
<feature type="domain" description="L,D-TPase catalytic" evidence="6">
    <location>
        <begin position="296"/>
        <end position="478"/>
    </location>
</feature>
<reference evidence="7" key="1">
    <citation type="submission" date="2016-10" db="EMBL/GenBank/DDBJ databases">
        <authorList>
            <person name="de Groot N.N."/>
        </authorList>
    </citation>
    <scope>NUCLEOTIDE SEQUENCE</scope>
</reference>
<proteinExistence type="predicted"/>
<keyword evidence="3" id="KW-0133">Cell shape</keyword>
<dbReference type="Gene3D" id="1.10.101.10">
    <property type="entry name" value="PGBD-like superfamily/PGBD"/>
    <property type="match status" value="1"/>
</dbReference>
<dbReference type="InterPro" id="IPR036365">
    <property type="entry name" value="PGBD-like_sf"/>
</dbReference>
<dbReference type="Pfam" id="PF03734">
    <property type="entry name" value="YkuD"/>
    <property type="match status" value="1"/>
</dbReference>
<dbReference type="SUPFAM" id="SSF141523">
    <property type="entry name" value="L,D-transpeptidase catalytic domain-like"/>
    <property type="match status" value="1"/>
</dbReference>
<dbReference type="PANTHER" id="PTHR41533:SF2">
    <property type="entry name" value="BLR7131 PROTEIN"/>
    <property type="match status" value="1"/>
</dbReference>
<evidence type="ECO:0000256" key="2">
    <source>
        <dbReference type="ARBA" id="ARBA00022679"/>
    </source>
</evidence>
<dbReference type="GO" id="GO:0008360">
    <property type="term" value="P:regulation of cell shape"/>
    <property type="evidence" value="ECO:0007669"/>
    <property type="project" value="UniProtKB-KW"/>
</dbReference>
<comment type="pathway">
    <text evidence="1">Cell wall biogenesis; peptidoglycan biosynthesis.</text>
</comment>
<dbReference type="PANTHER" id="PTHR41533">
    <property type="entry name" value="L,D-TRANSPEPTIDASE HI_1667-RELATED"/>
    <property type="match status" value="1"/>
</dbReference>
<keyword evidence="2" id="KW-0808">Transferase</keyword>
<evidence type="ECO:0000256" key="5">
    <source>
        <dbReference type="ARBA" id="ARBA00023316"/>
    </source>
</evidence>
<gene>
    <name evidence="7" type="ORF">MNB_SV-14-1055</name>
</gene>
<organism evidence="7">
    <name type="scientific">hydrothermal vent metagenome</name>
    <dbReference type="NCBI Taxonomy" id="652676"/>
    <lineage>
        <taxon>unclassified sequences</taxon>
        <taxon>metagenomes</taxon>
        <taxon>ecological metagenomes</taxon>
    </lineage>
</organism>
<dbReference type="InterPro" id="IPR036366">
    <property type="entry name" value="PGBDSf"/>
</dbReference>
<evidence type="ECO:0000259" key="6">
    <source>
        <dbReference type="PROSITE" id="PS52029"/>
    </source>
</evidence>
<dbReference type="PROSITE" id="PS52029">
    <property type="entry name" value="LD_TPASE"/>
    <property type="match status" value="1"/>
</dbReference>
<accession>A0A1W1BYL9</accession>
<dbReference type="UniPathway" id="UPA00219"/>
<name>A0A1W1BYL9_9ZZZZ</name>
<sequence length="537" mass="63628">MLSMLYSTEFDNQLNSTLTNASYQLAQKPKEQDRIRSLYKMNSNHALWIGHARNLNALREALQNPKFNYKYKDFYQSQIEQYSYLLHNQMDLNKNTQELVKLDILLTRAYLALTDFIVKSDIDWDMVQTKLANLKEEKDITANWEMVRKKSPSISKLFSALKKEDITGFLNSLIPLPKLHNDLIEALNFYQNIGSLPRIKYGKDLKLGDQYPYVSDVKKRLIRTGDMFNRNNTNDIFDQELKDALYNYKERFKLPQNGLIDKITVYYMNKPTNLQIQSIITNLDKLRVFPNRFPKEYIRVNLADFSTDYMKNGKSILHLSTVVGRDSRPTPIFSTYMRYLVLNPTWNIPENLVRRDLTIALSEDPNYLKEHNIHAFKGWNTKKEIKNFTPDMLLPYQDEKKGHIPYRFVQYPGDDNALGRIKFMFPNKYSVYLHDTDNKSLFERRYLVYSSGCMRIEHPFQLLEVLKSRLKARDIALIEKYRNTLETKQINFTKKLPVQTTYFTVFKQNGLFYFRKDIYGYDAIIEESEKENDDNLY</sequence>
<dbReference type="SUPFAM" id="SSF47090">
    <property type="entry name" value="PGBD-like"/>
    <property type="match status" value="1"/>
</dbReference>
<dbReference type="InterPro" id="IPR052905">
    <property type="entry name" value="LD-transpeptidase_YkuD-like"/>
</dbReference>